<reference evidence="3" key="1">
    <citation type="journal article" date="2019" name="Gigascience">
        <title>De novo genome assembly of the endangered Acer yangbiense, a plant species with extremely small populations endemic to Yunnan Province, China.</title>
        <authorList>
            <person name="Yang J."/>
            <person name="Wariss H.M."/>
            <person name="Tao L."/>
            <person name="Zhang R."/>
            <person name="Yun Q."/>
            <person name="Hollingsworth P."/>
            <person name="Dao Z."/>
            <person name="Luo G."/>
            <person name="Guo H."/>
            <person name="Ma Y."/>
            <person name="Sun W."/>
        </authorList>
    </citation>
    <scope>NUCLEOTIDE SEQUENCE [LARGE SCALE GENOMIC DNA]</scope>
    <source>
        <strain evidence="3">cv. br00</strain>
    </source>
</reference>
<comment type="caution">
    <text evidence="2">The sequence shown here is derived from an EMBL/GenBank/DDBJ whole genome shotgun (WGS) entry which is preliminary data.</text>
</comment>
<dbReference type="Pfam" id="PF03140">
    <property type="entry name" value="DUF247"/>
    <property type="match status" value="1"/>
</dbReference>
<organism evidence="2 3">
    <name type="scientific">Salix brachista</name>
    <dbReference type="NCBI Taxonomy" id="2182728"/>
    <lineage>
        <taxon>Eukaryota</taxon>
        <taxon>Viridiplantae</taxon>
        <taxon>Streptophyta</taxon>
        <taxon>Embryophyta</taxon>
        <taxon>Tracheophyta</taxon>
        <taxon>Spermatophyta</taxon>
        <taxon>Magnoliopsida</taxon>
        <taxon>eudicotyledons</taxon>
        <taxon>Gunneridae</taxon>
        <taxon>Pentapetalae</taxon>
        <taxon>rosids</taxon>
        <taxon>fabids</taxon>
        <taxon>Malpighiales</taxon>
        <taxon>Salicaceae</taxon>
        <taxon>Saliceae</taxon>
        <taxon>Salix</taxon>
    </lineage>
</organism>
<keyword evidence="1" id="KW-0812">Transmembrane</keyword>
<proteinExistence type="predicted"/>
<protein>
    <submittedName>
        <fullName evidence="2">Uncharacterized protein</fullName>
    </submittedName>
</protein>
<keyword evidence="1" id="KW-1133">Transmembrane helix</keyword>
<dbReference type="EMBL" id="VDCV01000016">
    <property type="protein sequence ID" value="KAB5518983.1"/>
    <property type="molecule type" value="Genomic_DNA"/>
</dbReference>
<evidence type="ECO:0000313" key="3">
    <source>
        <dbReference type="Proteomes" id="UP000326939"/>
    </source>
</evidence>
<accession>A0A5N5JNX6</accession>
<keyword evidence="1" id="KW-0472">Membrane</keyword>
<dbReference type="Proteomes" id="UP000326939">
    <property type="component" value="Chromosome 16"/>
</dbReference>
<gene>
    <name evidence="2" type="ORF">DKX38_023302</name>
</gene>
<dbReference type="AlphaFoldDB" id="A0A5N5JNX6"/>
<name>A0A5N5JNX6_9ROSI</name>
<dbReference type="InterPro" id="IPR004158">
    <property type="entry name" value="DUF247_pln"/>
</dbReference>
<sequence length="293" mass="33009">MDSKITLARNVAHYPPVNVLPICFSVGLLGHASNKYMYCNNFAGLAYEAAQQPAHLLELLHSLFICSHKSKVKSSPRRYGHCLSYLVKCCKKIIPAKLEPVVARESRGHYLYYSAKELKKVGIHFMPSQTSGLMDVKFKSSFFYGTVKLPTLTIDVLTMPLLLNLVAYETSAELHQLLVTSYICFMDSLIDDADDVKELRSKGIIVNFLGTDQQVADLFNNMGSSLEPDTSVYNDVKREINKQFERTLKKWVAEWQQTYFRSPWAFLAFAAAAVGLALTATQAYFTINPPKKN</sequence>
<feature type="transmembrane region" description="Helical" evidence="1">
    <location>
        <begin position="264"/>
        <end position="287"/>
    </location>
</feature>
<keyword evidence="3" id="KW-1185">Reference proteome</keyword>
<dbReference type="PANTHER" id="PTHR31549:SF149">
    <property type="entry name" value="ISOPRENOID SYNTHASE DOMAIN-CONTAINING PROTEIN"/>
    <property type="match status" value="1"/>
</dbReference>
<dbReference type="PANTHER" id="PTHR31549">
    <property type="entry name" value="PROTEIN, PUTATIVE (DUF247)-RELATED-RELATED"/>
    <property type="match status" value="1"/>
</dbReference>
<evidence type="ECO:0000256" key="1">
    <source>
        <dbReference type="SAM" id="Phobius"/>
    </source>
</evidence>
<evidence type="ECO:0000313" key="2">
    <source>
        <dbReference type="EMBL" id="KAB5518983.1"/>
    </source>
</evidence>